<accession>A0ABN9YH10</accession>
<feature type="non-terminal residue" evidence="2">
    <location>
        <position position="1"/>
    </location>
</feature>
<proteinExistence type="predicted"/>
<feature type="compositionally biased region" description="Low complexity" evidence="1">
    <location>
        <begin position="67"/>
        <end position="99"/>
    </location>
</feature>
<dbReference type="Proteomes" id="UP001189429">
    <property type="component" value="Unassembled WGS sequence"/>
</dbReference>
<reference evidence="2" key="1">
    <citation type="submission" date="2023-10" db="EMBL/GenBank/DDBJ databases">
        <authorList>
            <person name="Chen Y."/>
            <person name="Shah S."/>
            <person name="Dougan E. K."/>
            <person name="Thang M."/>
            <person name="Chan C."/>
        </authorList>
    </citation>
    <scope>NUCLEOTIDE SEQUENCE [LARGE SCALE GENOMIC DNA]</scope>
</reference>
<sequence>VVFVGPLPAQRPRFSLWALGASLTRAGVLELSAGGRAWWRACAWRALGGAPWTWPSGPRRRGLGTWTSRATSSRRASGPAWPRTPRRSPAAPAACRPRPSGGSWG</sequence>
<feature type="non-terminal residue" evidence="2">
    <location>
        <position position="105"/>
    </location>
</feature>
<keyword evidence="3" id="KW-1185">Reference proteome</keyword>
<gene>
    <name evidence="2" type="ORF">PCOR1329_LOCUS84316</name>
</gene>
<organism evidence="2 3">
    <name type="scientific">Prorocentrum cordatum</name>
    <dbReference type="NCBI Taxonomy" id="2364126"/>
    <lineage>
        <taxon>Eukaryota</taxon>
        <taxon>Sar</taxon>
        <taxon>Alveolata</taxon>
        <taxon>Dinophyceae</taxon>
        <taxon>Prorocentrales</taxon>
        <taxon>Prorocentraceae</taxon>
        <taxon>Prorocentrum</taxon>
    </lineage>
</organism>
<evidence type="ECO:0000313" key="3">
    <source>
        <dbReference type="Proteomes" id="UP001189429"/>
    </source>
</evidence>
<dbReference type="EMBL" id="CAUYUJ010022315">
    <property type="protein sequence ID" value="CAK0910056.1"/>
    <property type="molecule type" value="Genomic_DNA"/>
</dbReference>
<evidence type="ECO:0000313" key="2">
    <source>
        <dbReference type="EMBL" id="CAK0910056.1"/>
    </source>
</evidence>
<name>A0ABN9YH10_9DINO</name>
<comment type="caution">
    <text evidence="2">The sequence shown here is derived from an EMBL/GenBank/DDBJ whole genome shotgun (WGS) entry which is preliminary data.</text>
</comment>
<feature type="region of interest" description="Disordered" evidence="1">
    <location>
        <begin position="57"/>
        <end position="105"/>
    </location>
</feature>
<protein>
    <submittedName>
        <fullName evidence="2">Uncharacterized protein</fullName>
    </submittedName>
</protein>
<evidence type="ECO:0000256" key="1">
    <source>
        <dbReference type="SAM" id="MobiDB-lite"/>
    </source>
</evidence>